<dbReference type="CDD" id="cd14733">
    <property type="entry name" value="BACK"/>
    <property type="match status" value="1"/>
</dbReference>
<evidence type="ECO:0000256" key="1">
    <source>
        <dbReference type="ARBA" id="ARBA00002668"/>
    </source>
</evidence>
<evidence type="ECO:0000313" key="5">
    <source>
        <dbReference type="Proteomes" id="UP001642487"/>
    </source>
</evidence>
<dbReference type="CDD" id="cd18186">
    <property type="entry name" value="BTB_POZ_ZBTB_KLHL-like"/>
    <property type="match status" value="1"/>
</dbReference>
<dbReference type="PANTHER" id="PTHR47274">
    <property type="entry name" value="BTB/POZ DOMAIN CONTAINING PROTEIN, EXPRESSED-RELATED"/>
    <property type="match status" value="1"/>
</dbReference>
<comment type="pathway">
    <text evidence="2">Protein modification; protein ubiquitination.</text>
</comment>
<dbReference type="Gene3D" id="3.30.710.10">
    <property type="entry name" value="Potassium Channel Kv1.1, Chain A"/>
    <property type="match status" value="1"/>
</dbReference>
<protein>
    <recommendedName>
        <fullName evidence="3">BTB domain-containing protein</fullName>
    </recommendedName>
</protein>
<gene>
    <name evidence="4" type="ORF">CITCOLO1_LOCUS18634</name>
</gene>
<dbReference type="EMBL" id="OZ021741">
    <property type="protein sequence ID" value="CAK9326292.1"/>
    <property type="molecule type" value="Genomic_DNA"/>
</dbReference>
<evidence type="ECO:0000256" key="2">
    <source>
        <dbReference type="ARBA" id="ARBA00004906"/>
    </source>
</evidence>
<organism evidence="4 5">
    <name type="scientific">Citrullus colocynthis</name>
    <name type="common">colocynth</name>
    <dbReference type="NCBI Taxonomy" id="252529"/>
    <lineage>
        <taxon>Eukaryota</taxon>
        <taxon>Viridiplantae</taxon>
        <taxon>Streptophyta</taxon>
        <taxon>Embryophyta</taxon>
        <taxon>Tracheophyta</taxon>
        <taxon>Spermatophyta</taxon>
        <taxon>Magnoliopsida</taxon>
        <taxon>eudicotyledons</taxon>
        <taxon>Gunneridae</taxon>
        <taxon>Pentapetalae</taxon>
        <taxon>rosids</taxon>
        <taxon>fabids</taxon>
        <taxon>Cucurbitales</taxon>
        <taxon>Cucurbitaceae</taxon>
        <taxon>Benincaseae</taxon>
        <taxon>Citrullus</taxon>
    </lineage>
</organism>
<dbReference type="Pfam" id="PF00651">
    <property type="entry name" value="BTB"/>
    <property type="match status" value="1"/>
</dbReference>
<dbReference type="InterPro" id="IPR000210">
    <property type="entry name" value="BTB/POZ_dom"/>
</dbReference>
<proteinExistence type="predicted"/>
<dbReference type="SMART" id="SM00225">
    <property type="entry name" value="BTB"/>
    <property type="match status" value="1"/>
</dbReference>
<dbReference type="PANTHER" id="PTHR47274:SF1">
    <property type="entry name" value="BTB_POZ DOMAIN CONTAINING PROTEIN, EXPRESSED"/>
    <property type="match status" value="1"/>
</dbReference>
<sequence>MDCSICSSLPVILRPPRNTICGSCYDGAKCVINLINKLQNDHKPNNNVSPVSPIGSSCKANVKWANVVPFYSMNKNTLTNASKWIIDLKKREEELEEKIDFLGEFAAAFRHRIHTDIQLKPGSAASPSVSAHRALLATRSEIFKNLLESDGCKTAPMDAITLSELSHEEMESFMEFLYSGDLAEEKVKKHVYSLAMAGDKYAIPYLQKFCERYMLKSLSCESALDVLEIAEICSCRVLKESALDFIVRNLEEIVFSSGFEAFALKNPHLSIQITRASLMNARENKPSSA</sequence>
<dbReference type="PROSITE" id="PS50097">
    <property type="entry name" value="BTB"/>
    <property type="match status" value="1"/>
</dbReference>
<comment type="function">
    <text evidence="1">May act as a substrate-specific adapter of an E3 ubiquitin-protein ligase complex (CUL3-RBX1-BTB) which mediates the ubiquitination and subsequent proteasomal degradation of target proteins.</text>
</comment>
<dbReference type="InterPro" id="IPR044784">
    <property type="entry name" value="At1g01640-like"/>
</dbReference>
<evidence type="ECO:0000313" key="4">
    <source>
        <dbReference type="EMBL" id="CAK9326292.1"/>
    </source>
</evidence>
<evidence type="ECO:0000259" key="3">
    <source>
        <dbReference type="PROSITE" id="PS50097"/>
    </source>
</evidence>
<dbReference type="Gene3D" id="1.25.40.420">
    <property type="match status" value="1"/>
</dbReference>
<reference evidence="4 5" key="1">
    <citation type="submission" date="2024-03" db="EMBL/GenBank/DDBJ databases">
        <authorList>
            <person name="Gkanogiannis A."/>
            <person name="Becerra Lopez-Lavalle L."/>
        </authorList>
    </citation>
    <scope>NUCLEOTIDE SEQUENCE [LARGE SCALE GENOMIC DNA]</scope>
</reference>
<dbReference type="InterPro" id="IPR011333">
    <property type="entry name" value="SKP1/BTB/POZ_sf"/>
</dbReference>
<feature type="domain" description="BTB" evidence="3">
    <location>
        <begin position="115"/>
        <end position="186"/>
    </location>
</feature>
<keyword evidence="5" id="KW-1185">Reference proteome</keyword>
<name>A0ABP0Z290_9ROSI</name>
<dbReference type="Proteomes" id="UP001642487">
    <property type="component" value="Chromosome 7"/>
</dbReference>
<accession>A0ABP0Z290</accession>
<dbReference type="SUPFAM" id="SSF54695">
    <property type="entry name" value="POZ domain"/>
    <property type="match status" value="1"/>
</dbReference>